<dbReference type="EMBL" id="NPMS01000001">
    <property type="protein sequence ID" value="OZU89901.1"/>
    <property type="molecule type" value="Genomic_DNA"/>
</dbReference>
<organism evidence="1 2">
    <name type="scientific">Virgibacillus indicus</name>
    <dbReference type="NCBI Taxonomy" id="2024554"/>
    <lineage>
        <taxon>Bacteria</taxon>
        <taxon>Bacillati</taxon>
        <taxon>Bacillota</taxon>
        <taxon>Bacilli</taxon>
        <taxon>Bacillales</taxon>
        <taxon>Bacillaceae</taxon>
        <taxon>Virgibacillus</taxon>
    </lineage>
</organism>
<dbReference type="RefSeq" id="WP_094883502.1">
    <property type="nucleotide sequence ID" value="NZ_NPMS01000001.1"/>
</dbReference>
<evidence type="ECO:0000313" key="2">
    <source>
        <dbReference type="Proteomes" id="UP000216498"/>
    </source>
</evidence>
<dbReference type="AlphaFoldDB" id="A0A265NDL3"/>
<name>A0A265NDL3_9BACI</name>
<accession>A0A265NDL3</accession>
<dbReference type="InterPro" id="IPR036916">
    <property type="entry name" value="Sda_sf"/>
</dbReference>
<sequence length="52" mass="6149">MKQLSDELLLESYHKAYELDLSPDFLSLIEEEIHRRYLSHKIKCPKSSLSTL</sequence>
<dbReference type="Pfam" id="PF08970">
    <property type="entry name" value="Sda"/>
    <property type="match status" value="1"/>
</dbReference>
<keyword evidence="2" id="KW-1185">Reference proteome</keyword>
<dbReference type="Gene3D" id="1.10.287.1100">
    <property type="entry name" value="Sporulation inhibitor A"/>
    <property type="match status" value="1"/>
</dbReference>
<reference evidence="1 2" key="1">
    <citation type="submission" date="2017-08" db="EMBL/GenBank/DDBJ databases">
        <title>Virgibacillus indicus sp. nov. and Virgibacillus profoundi sp. nov, two moderately halophilic bacteria isolated from marine sediment by using the Microfluidic Streak Plate.</title>
        <authorList>
            <person name="Xu B."/>
            <person name="Hu B."/>
            <person name="Wang J."/>
            <person name="Zhu Y."/>
            <person name="Huang L."/>
            <person name="Du W."/>
            <person name="Huang Y."/>
        </authorList>
    </citation>
    <scope>NUCLEOTIDE SEQUENCE [LARGE SCALE GENOMIC DNA]</scope>
    <source>
        <strain evidence="1 2">IO3-P2-C2</strain>
    </source>
</reference>
<comment type="caution">
    <text evidence="1">The sequence shown here is derived from an EMBL/GenBank/DDBJ whole genome shotgun (WGS) entry which is preliminary data.</text>
</comment>
<gene>
    <name evidence="1" type="ORF">CIL03_01810</name>
</gene>
<evidence type="ECO:0000313" key="1">
    <source>
        <dbReference type="EMBL" id="OZU89901.1"/>
    </source>
</evidence>
<proteinExistence type="predicted"/>
<protein>
    <submittedName>
        <fullName evidence="1">Sporulation histidine kinase inhibitor Sda</fullName>
    </submittedName>
</protein>
<dbReference type="OrthoDB" id="2933732at2"/>
<dbReference type="Proteomes" id="UP000216498">
    <property type="component" value="Unassembled WGS sequence"/>
</dbReference>
<dbReference type="InterPro" id="IPR015064">
    <property type="entry name" value="Sda"/>
</dbReference>
<dbReference type="SUPFAM" id="SSF100985">
    <property type="entry name" value="Sporulation inhibitor Sda"/>
    <property type="match status" value="1"/>
</dbReference>